<keyword evidence="2" id="KW-1185">Reference proteome</keyword>
<comment type="caution">
    <text evidence="1">The sequence shown here is derived from an EMBL/GenBank/DDBJ whole genome shotgun (WGS) entry which is preliminary data.</text>
</comment>
<protein>
    <submittedName>
        <fullName evidence="1">Uncharacterized protein</fullName>
    </submittedName>
</protein>
<dbReference type="Proteomes" id="UP001184150">
    <property type="component" value="Unassembled WGS sequence"/>
</dbReference>
<sequence length="99" mass="10176">MSVAGTWNIIVNSPMGPMKSVTTFTVSGDSLTGTATDADGAPHPIQDGKITGEKARWKIDITNPMPLSLTFNGTVAETSLNGSVSAGPFGAFSFTGERG</sequence>
<organism evidence="1 2">
    <name type="scientific">Novosphingobium capsulatum</name>
    <dbReference type="NCBI Taxonomy" id="13688"/>
    <lineage>
        <taxon>Bacteria</taxon>
        <taxon>Pseudomonadati</taxon>
        <taxon>Pseudomonadota</taxon>
        <taxon>Alphaproteobacteria</taxon>
        <taxon>Sphingomonadales</taxon>
        <taxon>Sphingomonadaceae</taxon>
        <taxon>Novosphingobium</taxon>
    </lineage>
</organism>
<dbReference type="RefSeq" id="WP_309804966.1">
    <property type="nucleotide sequence ID" value="NZ_JAVDRD010000004.1"/>
</dbReference>
<dbReference type="EMBL" id="JAVDRD010000004">
    <property type="protein sequence ID" value="MDR6510959.1"/>
    <property type="molecule type" value="Genomic_DNA"/>
</dbReference>
<evidence type="ECO:0000313" key="2">
    <source>
        <dbReference type="Proteomes" id="UP001184150"/>
    </source>
</evidence>
<proteinExistence type="predicted"/>
<gene>
    <name evidence="1" type="ORF">J2792_001831</name>
</gene>
<evidence type="ECO:0000313" key="1">
    <source>
        <dbReference type="EMBL" id="MDR6510959.1"/>
    </source>
</evidence>
<reference evidence="1 2" key="1">
    <citation type="submission" date="2023-07" db="EMBL/GenBank/DDBJ databases">
        <title>Sorghum-associated microbial communities from plants grown in Nebraska, USA.</title>
        <authorList>
            <person name="Schachtman D."/>
        </authorList>
    </citation>
    <scope>NUCLEOTIDE SEQUENCE [LARGE SCALE GENOMIC DNA]</scope>
    <source>
        <strain evidence="1 2">DS1027</strain>
    </source>
</reference>
<accession>A0ABU1MKV9</accession>
<name>A0ABU1MKV9_9SPHN</name>